<dbReference type="PANTHER" id="PTHR45786:SF74">
    <property type="entry name" value="ATP-DEPENDENT DNA HELICASE"/>
    <property type="match status" value="1"/>
</dbReference>
<reference evidence="3" key="1">
    <citation type="journal article" date="2022" name="Int. J. Mol. Sci.">
        <title>Draft Genome of Tanacetum Coccineum: Genomic Comparison of Closely Related Tanacetum-Family Plants.</title>
        <authorList>
            <person name="Yamashiro T."/>
            <person name="Shiraishi A."/>
            <person name="Nakayama K."/>
            <person name="Satake H."/>
        </authorList>
    </citation>
    <scope>NUCLEOTIDE SEQUENCE</scope>
</reference>
<gene>
    <name evidence="3" type="ORF">Tco_0706333</name>
</gene>
<feature type="compositionally biased region" description="Low complexity" evidence="1">
    <location>
        <begin position="251"/>
        <end position="260"/>
    </location>
</feature>
<feature type="region of interest" description="Disordered" evidence="1">
    <location>
        <begin position="250"/>
        <end position="274"/>
    </location>
</feature>
<protein>
    <submittedName>
        <fullName evidence="3">DNA helicase</fullName>
    </submittedName>
</protein>
<reference evidence="3" key="2">
    <citation type="submission" date="2022-01" db="EMBL/GenBank/DDBJ databases">
        <authorList>
            <person name="Yamashiro T."/>
            <person name="Shiraishi A."/>
            <person name="Satake H."/>
            <person name="Nakayama K."/>
        </authorList>
    </citation>
    <scope>NUCLEOTIDE SEQUENCE</scope>
</reference>
<feature type="region of interest" description="Disordered" evidence="1">
    <location>
        <begin position="288"/>
        <end position="331"/>
    </location>
</feature>
<dbReference type="Proteomes" id="UP001151760">
    <property type="component" value="Unassembled WGS sequence"/>
</dbReference>
<keyword evidence="3" id="KW-0378">Hydrolase</keyword>
<dbReference type="InterPro" id="IPR025476">
    <property type="entry name" value="Helitron_helicase-like"/>
</dbReference>
<keyword evidence="4" id="KW-1185">Reference proteome</keyword>
<feature type="domain" description="Helitron helicase-like" evidence="2">
    <location>
        <begin position="480"/>
        <end position="591"/>
    </location>
</feature>
<dbReference type="GO" id="GO:0004386">
    <property type="term" value="F:helicase activity"/>
    <property type="evidence" value="ECO:0007669"/>
    <property type="project" value="UniProtKB-KW"/>
</dbReference>
<sequence>MSIEIRKKEKELLQQEQAAYVRTSQRFNFIYYDDDDDEESYIPLSDIDLLIEEFAGELALIAPIPPGIVEANLDPKEYDNSFPRPPETLKDDSETVIDSNDDSTSIDDDSFFIDDIDYVDASPPDSELVSLEVVEIVVPKVGGIDSDILLTIKDDILREKLLNVNLLIAKIEALKDNPTPSSDFVTKSSSTSPNFFFEETNTFDNSLPESKTFCFNLEEKSSGNTTILSDYSLLDYEAFYLDDDHIEEKSSGSSPSLLHSTHGDDVDTHSAGSEEHCRHTIHAVDIDTYPNRIPSTGTQQRNTSLSIRRESTTAGDSLRGKPRGSGPPSEYKHIGSCTHSCQHCGALFCGLQRDIVEGVIDLLDAHNALVQLFRMAREKFEDMHIPNFKVQLYNVVGAREYELPTGDMLGSIVYEAGSETDMDYDIILEGRSGYPHVVNKLHLQFPLLFIYGQDDYSKELRMVSPTGSSSEQKHVTMLAYYAYYLHDRANRYNYLSRTGRLFQQYVVTAFFAIEQNRADFVRRHQNDIMNEYLSGIYDANNRGDNDGSDCGSRLILPQSFTGGPHYMYSHYLDALANCRVHKNLSYLITFTYVVDRVFEMKIHQFIDFLRDAQPFGRTVAVIVLYTVEFQNRGLPHCHMLLWIDESVRVRKEEDIDVYISVELPPEDVNPEYYRVVSKLMMHGPCRLTYPSASNIVTNSRVTPSWREIVSLTFSEVGVLHVNWTSYRSSAIRRD</sequence>
<organism evidence="3 4">
    <name type="scientific">Tanacetum coccineum</name>
    <dbReference type="NCBI Taxonomy" id="301880"/>
    <lineage>
        <taxon>Eukaryota</taxon>
        <taxon>Viridiplantae</taxon>
        <taxon>Streptophyta</taxon>
        <taxon>Embryophyta</taxon>
        <taxon>Tracheophyta</taxon>
        <taxon>Spermatophyta</taxon>
        <taxon>Magnoliopsida</taxon>
        <taxon>eudicotyledons</taxon>
        <taxon>Gunneridae</taxon>
        <taxon>Pentapetalae</taxon>
        <taxon>asterids</taxon>
        <taxon>campanulids</taxon>
        <taxon>Asterales</taxon>
        <taxon>Asteraceae</taxon>
        <taxon>Asteroideae</taxon>
        <taxon>Anthemideae</taxon>
        <taxon>Anthemidinae</taxon>
        <taxon>Tanacetum</taxon>
    </lineage>
</organism>
<accession>A0ABQ4Y8P1</accession>
<evidence type="ECO:0000313" key="4">
    <source>
        <dbReference type="Proteomes" id="UP001151760"/>
    </source>
</evidence>
<name>A0ABQ4Y8P1_9ASTR</name>
<feature type="compositionally biased region" description="Polar residues" evidence="1">
    <location>
        <begin position="293"/>
        <end position="306"/>
    </location>
</feature>
<dbReference type="PANTHER" id="PTHR45786">
    <property type="entry name" value="DNA BINDING PROTEIN-LIKE"/>
    <property type="match status" value="1"/>
</dbReference>
<evidence type="ECO:0000259" key="2">
    <source>
        <dbReference type="Pfam" id="PF14214"/>
    </source>
</evidence>
<keyword evidence="3" id="KW-0067">ATP-binding</keyword>
<evidence type="ECO:0000256" key="1">
    <source>
        <dbReference type="SAM" id="MobiDB-lite"/>
    </source>
</evidence>
<comment type="caution">
    <text evidence="3">The sequence shown here is derived from an EMBL/GenBank/DDBJ whole genome shotgun (WGS) entry which is preliminary data.</text>
</comment>
<feature type="region of interest" description="Disordered" evidence="1">
    <location>
        <begin position="75"/>
        <end position="101"/>
    </location>
</feature>
<feature type="compositionally biased region" description="Basic and acidic residues" evidence="1">
    <location>
        <begin position="261"/>
        <end position="274"/>
    </location>
</feature>
<evidence type="ECO:0000313" key="3">
    <source>
        <dbReference type="EMBL" id="GJS73492.1"/>
    </source>
</evidence>
<feature type="domain" description="Helitron helicase-like" evidence="2">
    <location>
        <begin position="593"/>
        <end position="641"/>
    </location>
</feature>
<dbReference type="EMBL" id="BQNB010010159">
    <property type="protein sequence ID" value="GJS73492.1"/>
    <property type="molecule type" value="Genomic_DNA"/>
</dbReference>
<dbReference type="Pfam" id="PF14214">
    <property type="entry name" value="Helitron_like_N"/>
    <property type="match status" value="2"/>
</dbReference>
<keyword evidence="3" id="KW-0547">Nucleotide-binding</keyword>
<proteinExistence type="predicted"/>
<keyword evidence="3" id="KW-0347">Helicase</keyword>